<name>A0A250WSH6_9CHLO</name>
<dbReference type="EMBL" id="BEGY01000004">
    <property type="protein sequence ID" value="GAX73731.1"/>
    <property type="molecule type" value="Genomic_DNA"/>
</dbReference>
<dbReference type="InterPro" id="IPR036188">
    <property type="entry name" value="FAD/NAD-bd_sf"/>
</dbReference>
<dbReference type="GO" id="GO:0047545">
    <property type="term" value="F:(S)-2-hydroxyglutarate dehydrogenase activity"/>
    <property type="evidence" value="ECO:0007669"/>
    <property type="project" value="UniProtKB-EC"/>
</dbReference>
<evidence type="ECO:0000256" key="4">
    <source>
        <dbReference type="ARBA" id="ARBA00023002"/>
    </source>
</evidence>
<evidence type="ECO:0000256" key="9">
    <source>
        <dbReference type="SAM" id="MobiDB-lite"/>
    </source>
</evidence>
<dbReference type="PANTHER" id="PTHR43104">
    <property type="entry name" value="L-2-HYDROXYGLUTARATE DEHYDROGENASE, MITOCHONDRIAL"/>
    <property type="match status" value="1"/>
</dbReference>
<accession>A0A250WSH6</accession>
<dbReference type="Gene3D" id="3.30.9.10">
    <property type="entry name" value="D-Amino Acid Oxidase, subunit A, domain 2"/>
    <property type="match status" value="2"/>
</dbReference>
<evidence type="ECO:0000256" key="5">
    <source>
        <dbReference type="ARBA" id="ARBA00036066"/>
    </source>
</evidence>
<dbReference type="AlphaFoldDB" id="A0A250WSH6"/>
<evidence type="ECO:0000256" key="8">
    <source>
        <dbReference type="ARBA" id="ARBA00041137"/>
    </source>
</evidence>
<evidence type="ECO:0000313" key="12">
    <source>
        <dbReference type="Proteomes" id="UP000232323"/>
    </source>
</evidence>
<evidence type="ECO:0000259" key="10">
    <source>
        <dbReference type="Pfam" id="PF01266"/>
    </source>
</evidence>
<keyword evidence="12" id="KW-1185">Reference proteome</keyword>
<dbReference type="Pfam" id="PF01266">
    <property type="entry name" value="DAO"/>
    <property type="match status" value="2"/>
</dbReference>
<dbReference type="Proteomes" id="UP000232323">
    <property type="component" value="Unassembled WGS sequence"/>
</dbReference>
<dbReference type="InterPro" id="IPR006076">
    <property type="entry name" value="FAD-dep_OxRdtase"/>
</dbReference>
<protein>
    <recommendedName>
        <fullName evidence="8">L-2-hydroxyglutarate dehydrogenase, mitochondrial</fullName>
        <ecNumber evidence="7">1.1.99.2</ecNumber>
    </recommendedName>
</protein>
<comment type="catalytic activity">
    <reaction evidence="5">
        <text>(S)-2-hydroxyglutarate + A = 2-oxoglutarate + AH2</text>
        <dbReference type="Rhea" id="RHEA:21252"/>
        <dbReference type="ChEBI" id="CHEBI:13193"/>
        <dbReference type="ChEBI" id="CHEBI:16782"/>
        <dbReference type="ChEBI" id="CHEBI:16810"/>
        <dbReference type="ChEBI" id="CHEBI:17499"/>
        <dbReference type="EC" id="1.1.99.2"/>
    </reaction>
</comment>
<organism evidence="11 12">
    <name type="scientific">Chlamydomonas eustigma</name>
    <dbReference type="NCBI Taxonomy" id="1157962"/>
    <lineage>
        <taxon>Eukaryota</taxon>
        <taxon>Viridiplantae</taxon>
        <taxon>Chlorophyta</taxon>
        <taxon>core chlorophytes</taxon>
        <taxon>Chlorophyceae</taxon>
        <taxon>CS clade</taxon>
        <taxon>Chlamydomonadales</taxon>
        <taxon>Chlamydomonadaceae</taxon>
        <taxon>Chlamydomonas</taxon>
    </lineage>
</organism>
<dbReference type="SUPFAM" id="SSF51905">
    <property type="entry name" value="FAD/NAD(P)-binding domain"/>
    <property type="match status" value="1"/>
</dbReference>
<evidence type="ECO:0000256" key="2">
    <source>
        <dbReference type="ARBA" id="ARBA00022630"/>
    </source>
</evidence>
<comment type="caution">
    <text evidence="11">The sequence shown here is derived from an EMBL/GenBank/DDBJ whole genome shotgun (WGS) entry which is preliminary data.</text>
</comment>
<keyword evidence="4" id="KW-0560">Oxidoreductase</keyword>
<dbReference type="Gene3D" id="3.50.50.60">
    <property type="entry name" value="FAD/NAD(P)-binding domain"/>
    <property type="match status" value="1"/>
</dbReference>
<evidence type="ECO:0000256" key="1">
    <source>
        <dbReference type="ARBA" id="ARBA00001974"/>
    </source>
</evidence>
<evidence type="ECO:0000256" key="3">
    <source>
        <dbReference type="ARBA" id="ARBA00022827"/>
    </source>
</evidence>
<evidence type="ECO:0000256" key="6">
    <source>
        <dbReference type="ARBA" id="ARBA00037941"/>
    </source>
</evidence>
<evidence type="ECO:0000256" key="7">
    <source>
        <dbReference type="ARBA" id="ARBA00038878"/>
    </source>
</evidence>
<evidence type="ECO:0000313" key="11">
    <source>
        <dbReference type="EMBL" id="GAX73731.1"/>
    </source>
</evidence>
<keyword evidence="3" id="KW-0274">FAD</keyword>
<reference evidence="11 12" key="1">
    <citation type="submission" date="2017-08" db="EMBL/GenBank/DDBJ databases">
        <title>Acidophilic green algal genome provides insights into adaptation to an acidic environment.</title>
        <authorList>
            <person name="Hirooka S."/>
            <person name="Hirose Y."/>
            <person name="Kanesaki Y."/>
            <person name="Higuchi S."/>
            <person name="Fujiwara T."/>
            <person name="Onuma R."/>
            <person name="Era A."/>
            <person name="Ohbayashi R."/>
            <person name="Uzuka A."/>
            <person name="Nozaki H."/>
            <person name="Yoshikawa H."/>
            <person name="Miyagishima S.Y."/>
        </authorList>
    </citation>
    <scope>NUCLEOTIDE SEQUENCE [LARGE SCALE GENOMIC DNA]</scope>
    <source>
        <strain evidence="11 12">NIES-2499</strain>
    </source>
</reference>
<dbReference type="PANTHER" id="PTHR43104:SF4">
    <property type="entry name" value="L-2-HYDROXYGLUTARATE DEHYDROGENASE, MITOCHONDRIAL"/>
    <property type="match status" value="1"/>
</dbReference>
<feature type="domain" description="FAD dependent oxidoreductase" evidence="10">
    <location>
        <begin position="391"/>
        <end position="513"/>
    </location>
</feature>
<feature type="domain" description="FAD dependent oxidoreductase" evidence="10">
    <location>
        <begin position="29"/>
        <end position="333"/>
    </location>
</feature>
<feature type="compositionally biased region" description="Basic and acidic residues" evidence="9">
    <location>
        <begin position="322"/>
        <end position="333"/>
    </location>
</feature>
<dbReference type="OrthoDB" id="498204at2759"/>
<keyword evidence="2" id="KW-0285">Flavoprotein</keyword>
<comment type="cofactor">
    <cofactor evidence="1">
        <name>FAD</name>
        <dbReference type="ChEBI" id="CHEBI:57692"/>
    </cofactor>
</comment>
<comment type="similarity">
    <text evidence="6">Belongs to the L2HGDH family.</text>
</comment>
<feature type="compositionally biased region" description="Polar residues" evidence="9">
    <location>
        <begin position="311"/>
        <end position="321"/>
    </location>
</feature>
<proteinExistence type="inferred from homology"/>
<sequence>MCRGTISSALGNLYSSAALAGRVPHIGVDCVVIGAGVVGLACARALLHAGKEVVIVEKERSFGSATSSRSSEVIHAGLYYTPGSLMAKLCVQGKEMLYAYCRQNKIPHRCLGKLVVATCDEQIQKLHDIQATGLANGVHDLRLLSAEEAMHMEPALSCKAALLSPSTGIVDSHALMCNMVHDIESSGGCMAMGTKVVAVAQALVRGRTSSCMSRKQESIERSEDRTRGAEERRFNVVLSEEAFKGGESSSNSSFGNVTVVAADFVVNSAGLHSQEVAQIIQGMPQDKIPQRYLAKGNYFSLRTSFSSTSSIFNRDQPTTSSEADHSTLDRRDGTSIKVVASASTHMDQQEHEAVMMAREVPSDATSNTNHERERASTEWRRLFAGGAAPFQRLIYPVPEPGGLGVHYTLDLAGHAKFGPDVEWVEDLEYSVNASRGDRFYSLIRKYYPGLPEGALIPSYSGIRPKITGPAEKDADFLIQDSSAPGHGVEGLINLFGIGSPGLTSSLAIAEHVKEKLLVHEE</sequence>
<dbReference type="EC" id="1.1.99.2" evidence="7"/>
<gene>
    <name evidence="11" type="ORF">CEUSTIGMA_g1184.t1</name>
</gene>
<dbReference type="STRING" id="1157962.A0A250WSH6"/>
<feature type="region of interest" description="Disordered" evidence="9">
    <location>
        <begin position="310"/>
        <end position="333"/>
    </location>
</feature>